<evidence type="ECO:0000313" key="1">
    <source>
        <dbReference type="EMBL" id="QTE21225.1"/>
    </source>
</evidence>
<dbReference type="EMBL" id="CP071869">
    <property type="protein sequence ID" value="QTE21225.1"/>
    <property type="molecule type" value="Genomic_DNA"/>
</dbReference>
<organism evidence="1 2">
    <name type="scientific">Polaribacter cellanae</name>
    <dbReference type="NCBI Taxonomy" id="2818493"/>
    <lineage>
        <taxon>Bacteria</taxon>
        <taxon>Pseudomonadati</taxon>
        <taxon>Bacteroidota</taxon>
        <taxon>Flavobacteriia</taxon>
        <taxon>Flavobacteriales</taxon>
        <taxon>Flavobacteriaceae</taxon>
    </lineage>
</organism>
<sequence length="126" mass="15139">MIKSSIIRAKLSRSRVTFVKTLFEIKDIKKHNFDDLNLDENEEVIALYEIDNYRWVLTNINFFIPTSQIKIKLSDLVKVDFDSVKENIEIKKTNTELTLHTKERVYKVFFEEGTWHVFYNLFIFII</sequence>
<gene>
    <name evidence="1" type="ORF">J3359_10275</name>
</gene>
<name>A0A975H847_9FLAO</name>
<dbReference type="RefSeq" id="WP_208076785.1">
    <property type="nucleotide sequence ID" value="NZ_CP071869.1"/>
</dbReference>
<evidence type="ECO:0000313" key="2">
    <source>
        <dbReference type="Proteomes" id="UP000663920"/>
    </source>
</evidence>
<proteinExistence type="predicted"/>
<accession>A0A975H847</accession>
<dbReference type="AlphaFoldDB" id="A0A975H847"/>
<dbReference type="Proteomes" id="UP000663920">
    <property type="component" value="Chromosome"/>
</dbReference>
<protein>
    <submittedName>
        <fullName evidence="1">Uncharacterized protein</fullName>
    </submittedName>
</protein>
<keyword evidence="2" id="KW-1185">Reference proteome</keyword>
<dbReference type="KEGG" id="pcea:J3359_10275"/>
<reference evidence="1 2" key="1">
    <citation type="submission" date="2021-03" db="EMBL/GenBank/DDBJ databases">
        <title>Complete genome of Polaribacter_sp.SM13.</title>
        <authorList>
            <person name="Jeong S.W."/>
            <person name="Bae J.W."/>
        </authorList>
    </citation>
    <scope>NUCLEOTIDE SEQUENCE [LARGE SCALE GENOMIC DNA]</scope>
    <source>
        <strain evidence="1 2">SM13</strain>
    </source>
</reference>